<organism evidence="1 2">
    <name type="scientific">Xenorhabdus griffiniae</name>
    <dbReference type="NCBI Taxonomy" id="351672"/>
    <lineage>
        <taxon>Bacteria</taxon>
        <taxon>Pseudomonadati</taxon>
        <taxon>Pseudomonadota</taxon>
        <taxon>Gammaproteobacteria</taxon>
        <taxon>Enterobacterales</taxon>
        <taxon>Morganellaceae</taxon>
        <taxon>Xenorhabdus</taxon>
    </lineage>
</organism>
<evidence type="ECO:0000313" key="1">
    <source>
        <dbReference type="EMBL" id="WNH03123.1"/>
    </source>
</evidence>
<accession>A0ABY9XKG6</accession>
<proteinExistence type="predicted"/>
<name>A0ABY9XKG6_9GAMM</name>
<dbReference type="EMBL" id="CP133647">
    <property type="protein sequence ID" value="WNH03123.1"/>
    <property type="molecule type" value="Genomic_DNA"/>
</dbReference>
<reference evidence="1 2" key="1">
    <citation type="journal article" date="2023" name="Access Microbiol">
        <title>The genome of a steinernematid-associated Pseudomonas piscis bacterium encodes the biosynthesis of insect toxins.</title>
        <authorList>
            <person name="Awori R.M."/>
            <person name="Hendre P."/>
            <person name="Amugune N.O."/>
        </authorList>
    </citation>
    <scope>NUCLEOTIDE SEQUENCE [LARGE SCALE GENOMIC DNA]</scope>
    <source>
        <strain evidence="1 2">97</strain>
    </source>
</reference>
<dbReference type="GeneID" id="88854952"/>
<protein>
    <submittedName>
        <fullName evidence="1">Uncharacterized protein</fullName>
    </submittedName>
</protein>
<gene>
    <name evidence="1" type="ORF">QL112_005305</name>
</gene>
<evidence type="ECO:0000313" key="2">
    <source>
        <dbReference type="Proteomes" id="UP001300348"/>
    </source>
</evidence>
<sequence length="51" mass="6245">MITLQMKKIRIKEQIRDQNLQSRDPEFPNYPLIELATLTKPQLPDWPRRQR</sequence>
<dbReference type="Proteomes" id="UP001300348">
    <property type="component" value="Chromosome"/>
</dbReference>
<dbReference type="RefSeq" id="WP_189760771.1">
    <property type="nucleotide sequence ID" value="NZ_CAWPOC010000272.1"/>
</dbReference>
<keyword evidence="2" id="KW-1185">Reference proteome</keyword>